<name>A0A9D1FIA3_9BACT</name>
<gene>
    <name evidence="8" type="primary">amrS</name>
    <name evidence="8" type="ORF">IAA86_05035</name>
</gene>
<comment type="caution">
    <text evidence="8">The sequence shown here is derived from an EMBL/GenBank/DDBJ whole genome shotgun (WGS) entry which is preliminary data.</text>
</comment>
<dbReference type="InterPro" id="IPR058240">
    <property type="entry name" value="rSAM_sf"/>
</dbReference>
<comment type="cofactor">
    <cofactor evidence="6">
        <name>[4Fe-4S] cluster</name>
        <dbReference type="ChEBI" id="CHEBI:49883"/>
    </cofactor>
    <text evidence="6">Binds 1 [4Fe-4S] cluster. The cluster is coordinated with 3 cysteines and an exchangeable S-adenosyl-L-methionine.</text>
</comment>
<evidence type="ECO:0000256" key="2">
    <source>
        <dbReference type="ARBA" id="ARBA00022691"/>
    </source>
</evidence>
<dbReference type="SUPFAM" id="SSF102114">
    <property type="entry name" value="Radical SAM enzymes"/>
    <property type="match status" value="1"/>
</dbReference>
<dbReference type="PIRSF" id="PIRSF004869">
    <property type="entry name" value="PflX_prd"/>
    <property type="match status" value="1"/>
</dbReference>
<keyword evidence="4 6" id="KW-0408">Iron</keyword>
<dbReference type="Gene3D" id="3.20.20.70">
    <property type="entry name" value="Aldolase class I"/>
    <property type="match status" value="1"/>
</dbReference>
<evidence type="ECO:0000256" key="5">
    <source>
        <dbReference type="ARBA" id="ARBA00023014"/>
    </source>
</evidence>
<evidence type="ECO:0000256" key="1">
    <source>
        <dbReference type="ARBA" id="ARBA00022485"/>
    </source>
</evidence>
<dbReference type="EMBL" id="DVJQ01000042">
    <property type="protein sequence ID" value="HIS74366.1"/>
    <property type="molecule type" value="Genomic_DNA"/>
</dbReference>
<dbReference type="SFLD" id="SFLDG01101">
    <property type="entry name" value="Uncharacterised_Radical_SAM_Su"/>
    <property type="match status" value="1"/>
</dbReference>
<dbReference type="GO" id="GO:0051539">
    <property type="term" value="F:4 iron, 4 sulfur cluster binding"/>
    <property type="evidence" value="ECO:0007669"/>
    <property type="project" value="UniProtKB-KW"/>
</dbReference>
<dbReference type="InterPro" id="IPR016431">
    <property type="entry name" value="Pyrv-formate_lyase-activ_prd"/>
</dbReference>
<evidence type="ECO:0000256" key="6">
    <source>
        <dbReference type="PIRSR" id="PIRSR004869-50"/>
    </source>
</evidence>
<dbReference type="Pfam" id="PF04055">
    <property type="entry name" value="Radical_SAM"/>
    <property type="match status" value="1"/>
</dbReference>
<feature type="binding site" evidence="6">
    <location>
        <position position="83"/>
    </location>
    <ligand>
        <name>[4Fe-4S] cluster</name>
        <dbReference type="ChEBI" id="CHEBI:49883"/>
        <note>4Fe-4S-S-AdoMet</note>
    </ligand>
</feature>
<keyword evidence="2 6" id="KW-0949">S-adenosyl-L-methionine</keyword>
<dbReference type="NCBIfam" id="TIGR04337">
    <property type="entry name" value="AmmeMemoSam_rS"/>
    <property type="match status" value="1"/>
</dbReference>
<reference evidence="8" key="2">
    <citation type="journal article" date="2021" name="PeerJ">
        <title>Extensive microbial diversity within the chicken gut microbiome revealed by metagenomics and culture.</title>
        <authorList>
            <person name="Gilroy R."/>
            <person name="Ravi A."/>
            <person name="Getino M."/>
            <person name="Pursley I."/>
            <person name="Horton D.L."/>
            <person name="Alikhan N.F."/>
            <person name="Baker D."/>
            <person name="Gharbi K."/>
            <person name="Hall N."/>
            <person name="Watson M."/>
            <person name="Adriaenssens E.M."/>
            <person name="Foster-Nyarko E."/>
            <person name="Jarju S."/>
            <person name="Secka A."/>
            <person name="Antonio M."/>
            <person name="Oren A."/>
            <person name="Chaudhuri R.R."/>
            <person name="La Ragione R."/>
            <person name="Hildebrand F."/>
            <person name="Pallen M.J."/>
        </authorList>
    </citation>
    <scope>NUCLEOTIDE SEQUENCE</scope>
    <source>
        <strain evidence="8">CHK152-2871</strain>
    </source>
</reference>
<dbReference type="AlphaFoldDB" id="A0A9D1FIA3"/>
<feature type="binding site" evidence="6">
    <location>
        <position position="86"/>
    </location>
    <ligand>
        <name>[4Fe-4S] cluster</name>
        <dbReference type="ChEBI" id="CHEBI:49883"/>
        <note>4Fe-4S-S-AdoMet</note>
    </ligand>
</feature>
<dbReference type="PANTHER" id="PTHR30352:SF5">
    <property type="entry name" value="PYRUVATE FORMATE-LYASE 1-ACTIVATING ENZYME"/>
    <property type="match status" value="1"/>
</dbReference>
<dbReference type="GO" id="GO:0046872">
    <property type="term" value="F:metal ion binding"/>
    <property type="evidence" value="ECO:0007669"/>
    <property type="project" value="UniProtKB-KW"/>
</dbReference>
<dbReference type="SFLD" id="SFLDS00029">
    <property type="entry name" value="Radical_SAM"/>
    <property type="match status" value="1"/>
</dbReference>
<dbReference type="CDD" id="cd01335">
    <property type="entry name" value="Radical_SAM"/>
    <property type="match status" value="1"/>
</dbReference>
<proteinExistence type="predicted"/>
<organism evidence="8 9">
    <name type="scientific">Candidatus Galligastranaerophilus intestinavium</name>
    <dbReference type="NCBI Taxonomy" id="2840836"/>
    <lineage>
        <taxon>Bacteria</taxon>
        <taxon>Candidatus Galligastranaerophilus</taxon>
    </lineage>
</organism>
<dbReference type="InterPro" id="IPR034457">
    <property type="entry name" value="Organic_radical-activating"/>
</dbReference>
<evidence type="ECO:0000259" key="7">
    <source>
        <dbReference type="PROSITE" id="PS51918"/>
    </source>
</evidence>
<feature type="binding site" evidence="6">
    <location>
        <position position="79"/>
    </location>
    <ligand>
        <name>[4Fe-4S] cluster</name>
        <dbReference type="ChEBI" id="CHEBI:49883"/>
        <note>4Fe-4S-S-AdoMet</note>
    </ligand>
</feature>
<evidence type="ECO:0000256" key="4">
    <source>
        <dbReference type="ARBA" id="ARBA00023004"/>
    </source>
</evidence>
<sequence>MEYFTKFDDNTLICDVCPRHCRLKVGQSGFCKVRKNTGEKIELESYGHITLPAIDPVEKKPLYHFFPSSKILSFGTYGCNMGCRFCQNYNITKTQNNPFLLPKATPKELVKIAKKYNCKSIAFTYNDPVVFFDYAIDVANLARSEGIYTVAVSAGYICAKAREQLFSKMDAINLDLKSFSRDFYRKNCLADLDVVLDTIKYVHDNTNAWLEITTLLIEGQNDSDNELEAMCKWLVENVGVNVPLHFSAFHGAYKFSNMPPTKYTTLKRAYDIARSMGINYVYTGNIINTETSCTYCRKCGAKLIERERFQVTNYNLDKLSRCKKCSTKLDGCF</sequence>
<keyword evidence="1" id="KW-0004">4Fe-4S</keyword>
<dbReference type="InterPro" id="IPR013785">
    <property type="entry name" value="Aldolase_TIM"/>
</dbReference>
<keyword evidence="3 6" id="KW-0479">Metal-binding</keyword>
<accession>A0A9D1FIA3</accession>
<reference evidence="8" key="1">
    <citation type="submission" date="2020-10" db="EMBL/GenBank/DDBJ databases">
        <authorList>
            <person name="Gilroy R."/>
        </authorList>
    </citation>
    <scope>NUCLEOTIDE SEQUENCE</scope>
    <source>
        <strain evidence="8">CHK152-2871</strain>
    </source>
</reference>
<dbReference type="InterPro" id="IPR007197">
    <property type="entry name" value="rSAM"/>
</dbReference>
<dbReference type="PROSITE" id="PS51918">
    <property type="entry name" value="RADICAL_SAM"/>
    <property type="match status" value="1"/>
</dbReference>
<dbReference type="PANTHER" id="PTHR30352">
    <property type="entry name" value="PYRUVATE FORMATE-LYASE-ACTIVATING ENZYME"/>
    <property type="match status" value="1"/>
</dbReference>
<evidence type="ECO:0000256" key="3">
    <source>
        <dbReference type="ARBA" id="ARBA00022723"/>
    </source>
</evidence>
<evidence type="ECO:0000313" key="8">
    <source>
        <dbReference type="EMBL" id="HIS74366.1"/>
    </source>
</evidence>
<feature type="domain" description="Radical SAM core" evidence="7">
    <location>
        <begin position="64"/>
        <end position="285"/>
    </location>
</feature>
<keyword evidence="5 6" id="KW-0411">Iron-sulfur</keyword>
<dbReference type="Proteomes" id="UP000886865">
    <property type="component" value="Unassembled WGS sequence"/>
</dbReference>
<protein>
    <submittedName>
        <fullName evidence="8">AmmeMemoRadiSam system radical SAM enzyme</fullName>
    </submittedName>
</protein>
<evidence type="ECO:0000313" key="9">
    <source>
        <dbReference type="Proteomes" id="UP000886865"/>
    </source>
</evidence>
<dbReference type="InterPro" id="IPR027596">
    <property type="entry name" value="AmmeMemoSam_rS"/>
</dbReference>
<dbReference type="GO" id="GO:0003824">
    <property type="term" value="F:catalytic activity"/>
    <property type="evidence" value="ECO:0007669"/>
    <property type="project" value="InterPro"/>
</dbReference>